<accession>A0A0M3QF76</accession>
<proteinExistence type="predicted"/>
<dbReference type="Proteomes" id="UP000057158">
    <property type="component" value="Chromosome"/>
</dbReference>
<dbReference type="SUPFAM" id="SSF52833">
    <property type="entry name" value="Thioredoxin-like"/>
    <property type="match status" value="1"/>
</dbReference>
<dbReference type="InterPro" id="IPR011893">
    <property type="entry name" value="Selenoprotein_Rdx-typ"/>
</dbReference>
<dbReference type="NCBIfam" id="TIGR02174">
    <property type="entry name" value="CXXU_selWTH"/>
    <property type="match status" value="1"/>
</dbReference>
<organism evidence="2 3">
    <name type="scientific">Desulfuromonas soudanensis</name>
    <dbReference type="NCBI Taxonomy" id="1603606"/>
    <lineage>
        <taxon>Bacteria</taxon>
        <taxon>Pseudomonadati</taxon>
        <taxon>Thermodesulfobacteriota</taxon>
        <taxon>Desulfuromonadia</taxon>
        <taxon>Desulfuromonadales</taxon>
        <taxon>Desulfuromonadaceae</taxon>
        <taxon>Desulfuromonas</taxon>
    </lineage>
</organism>
<dbReference type="PATRIC" id="fig|1603606.3.peg.886"/>
<reference evidence="2 3" key="1">
    <citation type="submission" date="2015-07" db="EMBL/GenBank/DDBJ databases">
        <title>Isolation and Genomic Characterization of a Novel Halophilic Metal-Reducing Deltaproteobacterium from the Deep Subsurface.</title>
        <authorList>
            <person name="Badalamenti J.P."/>
            <person name="Summers Z.M."/>
            <person name="Gralnick J.A."/>
            <person name="Bond D.R."/>
        </authorList>
    </citation>
    <scope>NUCLEOTIDE SEQUENCE [LARGE SCALE GENOMIC DNA]</scope>
    <source>
        <strain evidence="2 3">WTL</strain>
    </source>
</reference>
<dbReference type="InterPro" id="IPR036249">
    <property type="entry name" value="Thioredoxin-like_sf"/>
</dbReference>
<dbReference type="Pfam" id="PF10262">
    <property type="entry name" value="Rdx"/>
    <property type="match status" value="1"/>
</dbReference>
<dbReference type="Gene3D" id="3.40.30.10">
    <property type="entry name" value="Glutaredoxin"/>
    <property type="match status" value="1"/>
</dbReference>
<protein>
    <recommendedName>
        <fullName evidence="4">SelT/SelW/SelH family protein</fullName>
    </recommendedName>
</protein>
<dbReference type="OrthoDB" id="9811366at2"/>
<dbReference type="EMBL" id="CP010802">
    <property type="protein sequence ID" value="ALC15593.1"/>
    <property type="molecule type" value="Genomic_DNA"/>
</dbReference>
<gene>
    <name evidence="2" type="ORF">DSOUD_0806</name>
</gene>
<keyword evidence="3" id="KW-1185">Reference proteome</keyword>
<evidence type="ECO:0000313" key="3">
    <source>
        <dbReference type="Proteomes" id="UP000057158"/>
    </source>
</evidence>
<sequence length="46" mass="5058">MAADVSLIESSGGVFEVVVDGRLVYSKKETGEFPDEELLTEKIRGR</sequence>
<evidence type="ECO:0000313" key="2">
    <source>
        <dbReference type="EMBL" id="ALC15593.1"/>
    </source>
</evidence>
<evidence type="ECO:0008006" key="4">
    <source>
        <dbReference type="Google" id="ProtNLM"/>
    </source>
</evidence>
<name>A0A0M3QF76_9BACT</name>
<dbReference type="AlphaFoldDB" id="A0A0M3QF76"/>
<keyword evidence="1" id="KW-0676">Redox-active center</keyword>
<dbReference type="KEGG" id="des:DSOUD_0806"/>
<evidence type="ECO:0000256" key="1">
    <source>
        <dbReference type="ARBA" id="ARBA00023284"/>
    </source>
</evidence>